<feature type="transmembrane region" description="Helical" evidence="1">
    <location>
        <begin position="64"/>
        <end position="82"/>
    </location>
</feature>
<feature type="transmembrane region" description="Helical" evidence="1">
    <location>
        <begin position="182"/>
        <end position="203"/>
    </location>
</feature>
<dbReference type="Proteomes" id="UP000198752">
    <property type="component" value="Unassembled WGS sequence"/>
</dbReference>
<accession>A0A1I2QYU5</accession>
<gene>
    <name evidence="2" type="ORF">SAMN02982927_01418</name>
</gene>
<feature type="transmembrane region" description="Helical" evidence="1">
    <location>
        <begin position="6"/>
        <end position="27"/>
    </location>
</feature>
<organism evidence="2 3">
    <name type="scientific">Sporolactobacillus nakayamae</name>
    <dbReference type="NCBI Taxonomy" id="269670"/>
    <lineage>
        <taxon>Bacteria</taxon>
        <taxon>Bacillati</taxon>
        <taxon>Bacillota</taxon>
        <taxon>Bacilli</taxon>
        <taxon>Bacillales</taxon>
        <taxon>Sporolactobacillaceae</taxon>
        <taxon>Sporolactobacillus</taxon>
    </lineage>
</organism>
<feature type="transmembrane region" description="Helical" evidence="1">
    <location>
        <begin position="34"/>
        <end position="58"/>
    </location>
</feature>
<evidence type="ECO:0000313" key="3">
    <source>
        <dbReference type="Proteomes" id="UP000198752"/>
    </source>
</evidence>
<keyword evidence="1" id="KW-0812">Transmembrane</keyword>
<feature type="transmembrane region" description="Helical" evidence="1">
    <location>
        <begin position="118"/>
        <end position="136"/>
    </location>
</feature>
<proteinExistence type="predicted"/>
<evidence type="ECO:0000256" key="1">
    <source>
        <dbReference type="SAM" id="Phobius"/>
    </source>
</evidence>
<evidence type="ECO:0000313" key="2">
    <source>
        <dbReference type="EMBL" id="SFG33438.1"/>
    </source>
</evidence>
<dbReference type="AlphaFoldDB" id="A0A1I2QYU5"/>
<protein>
    <submittedName>
        <fullName evidence="2">Uncharacterized protein</fullName>
    </submittedName>
</protein>
<reference evidence="3" key="1">
    <citation type="submission" date="2016-10" db="EMBL/GenBank/DDBJ databases">
        <authorList>
            <person name="Varghese N."/>
            <person name="Submissions S."/>
        </authorList>
    </citation>
    <scope>NUCLEOTIDE SEQUENCE [LARGE SCALE GENOMIC DNA]</scope>
    <source>
        <strain evidence="3">ATCC 700379</strain>
    </source>
</reference>
<sequence length="204" mass="23377">MVVPTLVFGWTSVMLFLLLAIFLQSLLRKNEFALIHVLLIFIFTCWLPIAFSLAFFINGWAAKIGTLFCVLALIMFIIAMALQTGQIVYSNKQSKDNKELWEANDEWMMNLLSDPIEMIAGIFNWIGAIFIGTSLLQNNHHFFAAVVFILSLQVIYCLALLFRTCLNTPPKWIQSIKPNSVVLNLGFFLYYSVLFLFVMIHHLT</sequence>
<dbReference type="OrthoDB" id="2943482at2"/>
<dbReference type="STRING" id="269670.SAMN02982927_01418"/>
<keyword evidence="1" id="KW-0472">Membrane</keyword>
<keyword evidence="3" id="KW-1185">Reference proteome</keyword>
<feature type="transmembrane region" description="Helical" evidence="1">
    <location>
        <begin position="142"/>
        <end position="162"/>
    </location>
</feature>
<keyword evidence="1" id="KW-1133">Transmembrane helix</keyword>
<dbReference type="EMBL" id="FOOY01000008">
    <property type="protein sequence ID" value="SFG33438.1"/>
    <property type="molecule type" value="Genomic_DNA"/>
</dbReference>
<name>A0A1I2QYU5_9BACL</name>
<dbReference type="RefSeq" id="WP_093671438.1">
    <property type="nucleotide sequence ID" value="NZ_FOOY01000008.1"/>
</dbReference>